<proteinExistence type="predicted"/>
<dbReference type="AlphaFoldDB" id="A0A5Q6PJD8"/>
<dbReference type="Proteomes" id="UP000323225">
    <property type="component" value="Unassembled WGS sequence"/>
</dbReference>
<comment type="caution">
    <text evidence="1">The sequence shown here is derived from an EMBL/GenBank/DDBJ whole genome shotgun (WGS) entry which is preliminary data.</text>
</comment>
<organism evidence="1 2">
    <name type="scientific">Vibrio cholerae</name>
    <dbReference type="NCBI Taxonomy" id="666"/>
    <lineage>
        <taxon>Bacteria</taxon>
        <taxon>Pseudomonadati</taxon>
        <taxon>Pseudomonadota</taxon>
        <taxon>Gammaproteobacteria</taxon>
        <taxon>Vibrionales</taxon>
        <taxon>Vibrionaceae</taxon>
        <taxon>Vibrio</taxon>
    </lineage>
</organism>
<reference evidence="1 2" key="1">
    <citation type="submission" date="2019-09" db="EMBL/GenBank/DDBJ databases">
        <authorList>
            <person name="Kritzky A."/>
            <person name="Schelkanova E.Y."/>
            <person name="Alkhova Z.V."/>
            <person name="Smirnova N.I."/>
        </authorList>
    </citation>
    <scope>NUCLEOTIDE SEQUENCE [LARGE SCALE GENOMIC DNA]</scope>
    <source>
        <strain evidence="1 2">M1526</strain>
    </source>
</reference>
<protein>
    <submittedName>
        <fullName evidence="1">Uncharacterized protein</fullName>
    </submittedName>
</protein>
<evidence type="ECO:0000313" key="2">
    <source>
        <dbReference type="Proteomes" id="UP000323225"/>
    </source>
</evidence>
<gene>
    <name evidence="1" type="ORF">F0M16_11020</name>
</gene>
<sequence length="81" mass="9177">MKKEFHLTIFLPDSPIDPSQYSVKHTDLKSASFLNLGSEEGYTFAIYKVEMTKPYDVKTLEGNFCVTHPDVEVTGTDVFID</sequence>
<evidence type="ECO:0000313" key="1">
    <source>
        <dbReference type="EMBL" id="KAA1254790.1"/>
    </source>
</evidence>
<dbReference type="EMBL" id="VUAA01000010">
    <property type="protein sequence ID" value="KAA1254790.1"/>
    <property type="molecule type" value="Genomic_DNA"/>
</dbReference>
<accession>A0A5Q6PJD8</accession>
<name>A0A5Q6PJD8_VIBCL</name>